<evidence type="ECO:0000313" key="3">
    <source>
        <dbReference type="Proteomes" id="UP000740926"/>
    </source>
</evidence>
<dbReference type="Proteomes" id="UP000740926">
    <property type="component" value="Unassembled WGS sequence"/>
</dbReference>
<gene>
    <name evidence="2" type="ORF">G6F50_015674</name>
</gene>
<organism evidence="2 3">
    <name type="scientific">Rhizopus delemar</name>
    <dbReference type="NCBI Taxonomy" id="936053"/>
    <lineage>
        <taxon>Eukaryota</taxon>
        <taxon>Fungi</taxon>
        <taxon>Fungi incertae sedis</taxon>
        <taxon>Mucoromycota</taxon>
        <taxon>Mucoromycotina</taxon>
        <taxon>Mucoromycetes</taxon>
        <taxon>Mucorales</taxon>
        <taxon>Mucorineae</taxon>
        <taxon>Rhizopodaceae</taxon>
        <taxon>Rhizopus</taxon>
    </lineage>
</organism>
<dbReference type="EMBL" id="JAANIU010008924">
    <property type="protein sequence ID" value="KAG1534044.1"/>
    <property type="molecule type" value="Genomic_DNA"/>
</dbReference>
<name>A0A9P6XWN9_9FUNG</name>
<sequence length="120" mass="13153">MRDAALDAWLEAARYAYAYLFYSGRSPSDRAFEDRQTQVRDYYNYAAEKAAVVLFVRARASALAAAGPEEHSRAAGAGRHGQLRRPAQHLSPRWLRCRTGDGDGPAEAGRAGDRAGRPEG</sequence>
<dbReference type="AlphaFoldDB" id="A0A9P6XWN9"/>
<evidence type="ECO:0000256" key="1">
    <source>
        <dbReference type="SAM" id="MobiDB-lite"/>
    </source>
</evidence>
<accession>A0A9P6XWN9</accession>
<protein>
    <submittedName>
        <fullName evidence="2">Uncharacterized protein</fullName>
    </submittedName>
</protein>
<keyword evidence="3" id="KW-1185">Reference proteome</keyword>
<feature type="compositionally biased region" description="Basic and acidic residues" evidence="1">
    <location>
        <begin position="110"/>
        <end position="120"/>
    </location>
</feature>
<proteinExistence type="predicted"/>
<feature type="region of interest" description="Disordered" evidence="1">
    <location>
        <begin position="66"/>
        <end position="120"/>
    </location>
</feature>
<comment type="caution">
    <text evidence="2">The sequence shown here is derived from an EMBL/GenBank/DDBJ whole genome shotgun (WGS) entry which is preliminary data.</text>
</comment>
<reference evidence="2 3" key="1">
    <citation type="journal article" date="2020" name="Microb. Genom.">
        <title>Genetic diversity of clinical and environmental Mucorales isolates obtained from an investigation of mucormycosis cases among solid organ transplant recipients.</title>
        <authorList>
            <person name="Nguyen M.H."/>
            <person name="Kaul D."/>
            <person name="Muto C."/>
            <person name="Cheng S.J."/>
            <person name="Richter R.A."/>
            <person name="Bruno V.M."/>
            <person name="Liu G."/>
            <person name="Beyhan S."/>
            <person name="Sundermann A.J."/>
            <person name="Mounaud S."/>
            <person name="Pasculle A.W."/>
            <person name="Nierman W.C."/>
            <person name="Driscoll E."/>
            <person name="Cumbie R."/>
            <person name="Clancy C.J."/>
            <person name="Dupont C.L."/>
        </authorList>
    </citation>
    <scope>NUCLEOTIDE SEQUENCE [LARGE SCALE GENOMIC DNA]</scope>
    <source>
        <strain evidence="2 3">GL24</strain>
    </source>
</reference>
<evidence type="ECO:0000313" key="2">
    <source>
        <dbReference type="EMBL" id="KAG1534044.1"/>
    </source>
</evidence>